<feature type="region of interest" description="Disordered" evidence="1">
    <location>
        <begin position="362"/>
        <end position="410"/>
    </location>
</feature>
<evidence type="ECO:0000313" key="3">
    <source>
        <dbReference type="Proteomes" id="UP001172101"/>
    </source>
</evidence>
<dbReference type="GeneID" id="85327070"/>
<proteinExistence type="predicted"/>
<accession>A0AA40AVW6</accession>
<protein>
    <submittedName>
        <fullName evidence="2">Uncharacterized protein</fullName>
    </submittedName>
</protein>
<comment type="caution">
    <text evidence="2">The sequence shown here is derived from an EMBL/GenBank/DDBJ whole genome shotgun (WGS) entry which is preliminary data.</text>
</comment>
<dbReference type="RefSeq" id="XP_060298891.1">
    <property type="nucleotide sequence ID" value="XM_060443800.1"/>
</dbReference>
<gene>
    <name evidence="2" type="ORF">B0T26DRAFT_740035</name>
</gene>
<reference evidence="2" key="1">
    <citation type="submission" date="2023-06" db="EMBL/GenBank/DDBJ databases">
        <title>Genome-scale phylogeny and comparative genomics of the fungal order Sordariales.</title>
        <authorList>
            <consortium name="Lawrence Berkeley National Laboratory"/>
            <person name="Hensen N."/>
            <person name="Bonometti L."/>
            <person name="Westerberg I."/>
            <person name="Brannstrom I.O."/>
            <person name="Guillou S."/>
            <person name="Cros-Aarteil S."/>
            <person name="Calhoun S."/>
            <person name="Haridas S."/>
            <person name="Kuo A."/>
            <person name="Mondo S."/>
            <person name="Pangilinan J."/>
            <person name="Riley R."/>
            <person name="LaButti K."/>
            <person name="Andreopoulos B."/>
            <person name="Lipzen A."/>
            <person name="Chen C."/>
            <person name="Yanf M."/>
            <person name="Daum C."/>
            <person name="Ng V."/>
            <person name="Clum A."/>
            <person name="Steindorff A."/>
            <person name="Ohm R."/>
            <person name="Martin F."/>
            <person name="Silar P."/>
            <person name="Natvig D."/>
            <person name="Lalanne C."/>
            <person name="Gautier V."/>
            <person name="Ament-velasquez S.L."/>
            <person name="Kruys A."/>
            <person name="Hutchinson M.I."/>
            <person name="Powell A.J."/>
            <person name="Barry K."/>
            <person name="Miller A.N."/>
            <person name="Grigoriev I.V."/>
            <person name="Debuchy R."/>
            <person name="Gladieux P."/>
            <person name="Thoren M.H."/>
            <person name="Johannesson H."/>
        </authorList>
    </citation>
    <scope>NUCLEOTIDE SEQUENCE</scope>
    <source>
        <strain evidence="2">SMH2392-1A</strain>
    </source>
</reference>
<keyword evidence="3" id="KW-1185">Reference proteome</keyword>
<dbReference type="Proteomes" id="UP001172101">
    <property type="component" value="Unassembled WGS sequence"/>
</dbReference>
<feature type="compositionally biased region" description="Acidic residues" evidence="1">
    <location>
        <begin position="366"/>
        <end position="376"/>
    </location>
</feature>
<sequence>MDITTSSLTTLDSISTPNTFYTAKGFSPAPLADTSALSSPLVDDTFSNGPRYRDATQLPHELKQHCQIHIEEELYSPAIHLLNGLLSDGSTLAPMRGRRPAAEPMTPARVAPASQIALLSTLTIHPHFTSRVVEKHNAHIAARSFAYLRALLVVPGPVNANLSAAFAFRPISCSTGRGGRGGGLHEYSGDSGSGSDSDIITGRLATVQSLWRRAPDFWSLLGWIFRCAVEYPHRWRHWKVWLEYMIDVLEADLDERVKLDEEQHEQDVGYERKKRCQYPVLQGSLLAVYLDDLRRERKNALREVVRALLAFADDDQAADKVAYKEIFDREMVVADLPRISKRKRAQAVVDLEKSQFGDYLDRETDFDSDSTDDEGADDGRLKTARQKKSTQSEAPLRPRTTRRGRITSSKQSVKAESALLATFRVTDSVAETVPLRLRLFRILSAASYYLPDPFARVDDLYETFSDRIRALPLPMFRLLIESHATTLPHYVYVSLLRHIVDGLLHAHHPDPSSVDPDTDAAHGVSVVMLQLCFLPFAANRVSAEDNAKLSLVLENMLWYIYVRSAADVVYSDDLRAAVETGIKAREDKIMSARRGGAAGASKADGAEKAARDALQRSAKSMRLFVDILASPSEDDDE</sequence>
<dbReference type="AlphaFoldDB" id="A0AA40AVW6"/>
<evidence type="ECO:0000313" key="2">
    <source>
        <dbReference type="EMBL" id="KAK0722967.1"/>
    </source>
</evidence>
<dbReference type="EMBL" id="JAUIRO010000003">
    <property type="protein sequence ID" value="KAK0722967.1"/>
    <property type="molecule type" value="Genomic_DNA"/>
</dbReference>
<name>A0AA40AVW6_9PEZI</name>
<evidence type="ECO:0000256" key="1">
    <source>
        <dbReference type="SAM" id="MobiDB-lite"/>
    </source>
</evidence>
<organism evidence="2 3">
    <name type="scientific">Lasiosphaeria miniovina</name>
    <dbReference type="NCBI Taxonomy" id="1954250"/>
    <lineage>
        <taxon>Eukaryota</taxon>
        <taxon>Fungi</taxon>
        <taxon>Dikarya</taxon>
        <taxon>Ascomycota</taxon>
        <taxon>Pezizomycotina</taxon>
        <taxon>Sordariomycetes</taxon>
        <taxon>Sordariomycetidae</taxon>
        <taxon>Sordariales</taxon>
        <taxon>Lasiosphaeriaceae</taxon>
        <taxon>Lasiosphaeria</taxon>
    </lineage>
</organism>